<dbReference type="AlphaFoldDB" id="A0A1X7RFH0"/>
<dbReference type="Pfam" id="PF20179">
    <property type="entry name" value="MSS51_C"/>
    <property type="match status" value="1"/>
</dbReference>
<accession>A0A1X7RFH0</accession>
<keyword evidence="3" id="KW-1185">Reference proteome</keyword>
<sequence>MVRSIVSTPRETGQYQSLETYGGWEKFLQEVPLDHDKSVVFDEEITPVMATDSSTFSMTILAALEFAMPDLLEKEELLLHIVGATVREHSRGAIFEDLLHLLPGLKRLKVIFGGLELPVRVGAGNTNNVPICASCTTRGRTYTFSEFTSTYHDYVQTSAYRQPDLAVLFHTGRRLLSVGFGGGLLQGTWAPTTRHLVDSGTLTLCTSFTAHEAARDAEELDSLPAKFLLRPEMNKWRGLVPIPVQLNAHEHSFCFINQFWYIFKGGEKK</sequence>
<proteinExistence type="predicted"/>
<dbReference type="InterPro" id="IPR046824">
    <property type="entry name" value="Mss51-like_C"/>
</dbReference>
<feature type="domain" description="Mitochondrial splicing suppressor 51-like C-terminal" evidence="1">
    <location>
        <begin position="58"/>
        <end position="243"/>
    </location>
</feature>
<dbReference type="PANTHER" id="PTHR28069">
    <property type="entry name" value="GH20023P"/>
    <property type="match status" value="1"/>
</dbReference>
<dbReference type="STRING" id="1276538.A0A1X7RFH0"/>
<evidence type="ECO:0000313" key="3">
    <source>
        <dbReference type="Proteomes" id="UP000215127"/>
    </source>
</evidence>
<protein>
    <recommendedName>
        <fullName evidence="1">Mitochondrial splicing suppressor 51-like C-terminal domain-containing protein</fullName>
    </recommendedName>
</protein>
<dbReference type="Proteomes" id="UP000215127">
    <property type="component" value="Chromosome 1"/>
</dbReference>
<name>A0A1X7RFH0_ZYMT9</name>
<dbReference type="PANTHER" id="PTHR28069:SF2">
    <property type="entry name" value="GH20023P"/>
    <property type="match status" value="1"/>
</dbReference>
<dbReference type="EMBL" id="LT853692">
    <property type="protein sequence ID" value="SMQ46145.1"/>
    <property type="molecule type" value="Genomic_DNA"/>
</dbReference>
<reference evidence="2 3" key="1">
    <citation type="submission" date="2016-06" db="EMBL/GenBank/DDBJ databases">
        <authorList>
            <person name="Kjaerup R.B."/>
            <person name="Dalgaard T.S."/>
            <person name="Juul-Madsen H.R."/>
        </authorList>
    </citation>
    <scope>NUCLEOTIDE SEQUENCE [LARGE SCALE GENOMIC DNA]</scope>
</reference>
<evidence type="ECO:0000259" key="1">
    <source>
        <dbReference type="Pfam" id="PF20179"/>
    </source>
</evidence>
<gene>
    <name evidence="2" type="ORF">ZT3D7_G1290</name>
</gene>
<organism evidence="2 3">
    <name type="scientific">Zymoseptoria tritici (strain ST99CH_3D7)</name>
    <dbReference type="NCBI Taxonomy" id="1276538"/>
    <lineage>
        <taxon>Eukaryota</taxon>
        <taxon>Fungi</taxon>
        <taxon>Dikarya</taxon>
        <taxon>Ascomycota</taxon>
        <taxon>Pezizomycotina</taxon>
        <taxon>Dothideomycetes</taxon>
        <taxon>Dothideomycetidae</taxon>
        <taxon>Mycosphaerellales</taxon>
        <taxon>Mycosphaerellaceae</taxon>
        <taxon>Zymoseptoria</taxon>
    </lineage>
</organism>
<evidence type="ECO:0000313" key="2">
    <source>
        <dbReference type="EMBL" id="SMQ46145.1"/>
    </source>
</evidence>